<dbReference type="AlphaFoldDB" id="A0A7J7KEB0"/>
<evidence type="ECO:0000313" key="5">
    <source>
        <dbReference type="EMBL" id="KAF6036980.1"/>
    </source>
</evidence>
<dbReference type="Pfam" id="PF00102">
    <property type="entry name" value="Y_phosphatase"/>
    <property type="match status" value="3"/>
</dbReference>
<keyword evidence="2" id="KW-1133">Transmembrane helix</keyword>
<dbReference type="InterPro" id="IPR000387">
    <property type="entry name" value="Tyr_Pase_dom"/>
</dbReference>
<gene>
    <name evidence="5" type="ORF">EB796_004713</name>
</gene>
<feature type="region of interest" description="Disordered" evidence="1">
    <location>
        <begin position="29"/>
        <end position="92"/>
    </location>
</feature>
<dbReference type="GO" id="GO:0004725">
    <property type="term" value="F:protein tyrosine phosphatase activity"/>
    <property type="evidence" value="ECO:0007669"/>
    <property type="project" value="InterPro"/>
</dbReference>
<evidence type="ECO:0000313" key="6">
    <source>
        <dbReference type="Proteomes" id="UP000593567"/>
    </source>
</evidence>
<evidence type="ECO:0008006" key="7">
    <source>
        <dbReference type="Google" id="ProtNLM"/>
    </source>
</evidence>
<dbReference type="PANTHER" id="PTHR19134:SF449">
    <property type="entry name" value="TYROSINE-PROTEIN PHOSPHATASE 1"/>
    <property type="match status" value="1"/>
</dbReference>
<dbReference type="Proteomes" id="UP000593567">
    <property type="component" value="Unassembled WGS sequence"/>
</dbReference>
<evidence type="ECO:0000259" key="4">
    <source>
        <dbReference type="PROSITE" id="PS50056"/>
    </source>
</evidence>
<dbReference type="SUPFAM" id="SSF52799">
    <property type="entry name" value="(Phosphotyrosine protein) phosphatases II"/>
    <property type="match status" value="2"/>
</dbReference>
<dbReference type="PROSITE" id="PS50056">
    <property type="entry name" value="TYR_PHOSPHATASE_2"/>
    <property type="match status" value="2"/>
</dbReference>
<dbReference type="CDD" id="cd00047">
    <property type="entry name" value="PTPc"/>
    <property type="match status" value="1"/>
</dbReference>
<keyword evidence="2" id="KW-0812">Transmembrane</keyword>
<feature type="domain" description="Tyrosine specific protein phosphatases" evidence="4">
    <location>
        <begin position="496"/>
        <end position="570"/>
    </location>
</feature>
<name>A0A7J7KEB0_BUGNE</name>
<feature type="domain" description="Tyrosine-protein phosphatase" evidence="3">
    <location>
        <begin position="232"/>
        <end position="296"/>
    </location>
</feature>
<organism evidence="5 6">
    <name type="scientific">Bugula neritina</name>
    <name type="common">Brown bryozoan</name>
    <name type="synonym">Sertularia neritina</name>
    <dbReference type="NCBI Taxonomy" id="10212"/>
    <lineage>
        <taxon>Eukaryota</taxon>
        <taxon>Metazoa</taxon>
        <taxon>Spiralia</taxon>
        <taxon>Lophotrochozoa</taxon>
        <taxon>Bryozoa</taxon>
        <taxon>Gymnolaemata</taxon>
        <taxon>Cheilostomatida</taxon>
        <taxon>Flustrina</taxon>
        <taxon>Buguloidea</taxon>
        <taxon>Bugulidae</taxon>
        <taxon>Bugula</taxon>
    </lineage>
</organism>
<dbReference type="EMBL" id="VXIV02000641">
    <property type="protein sequence ID" value="KAF6036980.1"/>
    <property type="molecule type" value="Genomic_DNA"/>
</dbReference>
<feature type="transmembrane region" description="Helical" evidence="2">
    <location>
        <begin position="6"/>
        <end position="26"/>
    </location>
</feature>
<proteinExistence type="predicted"/>
<dbReference type="SMART" id="SM00194">
    <property type="entry name" value="PTPc"/>
    <property type="match status" value="2"/>
</dbReference>
<dbReference type="PANTHER" id="PTHR19134">
    <property type="entry name" value="RECEPTOR-TYPE TYROSINE-PROTEIN PHOSPHATASE"/>
    <property type="match status" value="1"/>
</dbReference>
<evidence type="ECO:0000259" key="3">
    <source>
        <dbReference type="PROSITE" id="PS50055"/>
    </source>
</evidence>
<dbReference type="InterPro" id="IPR029021">
    <property type="entry name" value="Prot-tyrosine_phosphatase-like"/>
</dbReference>
<dbReference type="InterPro" id="IPR050348">
    <property type="entry name" value="Protein-Tyr_Phosphatase"/>
</dbReference>
<dbReference type="PROSITE" id="PS50055">
    <property type="entry name" value="TYR_PHOSPHATASE_PTP"/>
    <property type="match status" value="3"/>
</dbReference>
<dbReference type="InterPro" id="IPR003595">
    <property type="entry name" value="Tyr_Pase_cat"/>
</dbReference>
<evidence type="ECO:0000256" key="1">
    <source>
        <dbReference type="SAM" id="MobiDB-lite"/>
    </source>
</evidence>
<dbReference type="PRINTS" id="PR00700">
    <property type="entry name" value="PRTYPHPHTASE"/>
</dbReference>
<feature type="domain" description="Tyrosine-protein phosphatase" evidence="3">
    <location>
        <begin position="321"/>
        <end position="579"/>
    </location>
</feature>
<evidence type="ECO:0000256" key="2">
    <source>
        <dbReference type="SAM" id="Phobius"/>
    </source>
</evidence>
<accession>A0A7J7KEB0</accession>
<sequence length="590" mass="65578">MGGIIGGAVGGLTVLVVVVVVVAVVMKRRKNSGSEDPKPSSSHPRRPVLEKPGKAPKPVGSAAPPSTVPEPTTLVRENNSAEGSHDQHTDNTYENTAKLSPVASRPLLIPQLHSIISAEISTFQKDSFKEEFLLIKAPALPCKIGRLPENVKRNRFKNIIAADETRVKLKVDEYDSDYVNANFIQDYHGQQRYIACQGPNDATLEDMWRLIHDSGTSTIVMLTNPVEATKKNAGVGRTGTFIGLDILIDEGKTTTAGGQDGTVDVMKCVYNMRLNRTQMVQTHEQYSFLYEIVAEALDCGDTSIVCSQFPETLARGQRSVLEEQFRMVNAATASSKPRQLISPNAVSKENVEKNRDETVLPTERNCVFLPYISDSHNGYINAVYCDGYQNRRGFIVTQTPLTDTAEDFWHMTVDNKCPVIVYLNDCLNEKVYWPTNGGEKFQFGKLSIENTYSQEILNMETGSGVETELMCTHGHTSHEVTLLEVKIGDGRLLSTNQLTALCNKLEKYTTAGHPPITIQCLNGSRLSGILVIAMNLYLRARMEQEVDVVLEVKLARRSRPQFIADSESFDLLYEFVSSYLSDFNDYSNFR</sequence>
<feature type="domain" description="Tyrosine-protein phosphatase" evidence="3">
    <location>
        <begin position="128"/>
        <end position="231"/>
    </location>
</feature>
<dbReference type="SMART" id="SM00404">
    <property type="entry name" value="PTPc_motif"/>
    <property type="match status" value="1"/>
</dbReference>
<reference evidence="5" key="1">
    <citation type="submission" date="2020-06" db="EMBL/GenBank/DDBJ databases">
        <title>Draft genome of Bugula neritina, a colonial animal packing powerful symbionts and potential medicines.</title>
        <authorList>
            <person name="Rayko M."/>
        </authorList>
    </citation>
    <scope>NUCLEOTIDE SEQUENCE [LARGE SCALE GENOMIC DNA]</scope>
    <source>
        <strain evidence="5">Kwan_BN1</strain>
    </source>
</reference>
<feature type="domain" description="Tyrosine specific protein phosphatases" evidence="4">
    <location>
        <begin position="232"/>
        <end position="287"/>
    </location>
</feature>
<dbReference type="InterPro" id="IPR000242">
    <property type="entry name" value="PTP_cat"/>
</dbReference>
<keyword evidence="6" id="KW-1185">Reference proteome</keyword>
<comment type="caution">
    <text evidence="5">The sequence shown here is derived from an EMBL/GenBank/DDBJ whole genome shotgun (WGS) entry which is preliminary data.</text>
</comment>
<keyword evidence="2" id="KW-0472">Membrane</keyword>
<dbReference type="Gene3D" id="3.90.190.10">
    <property type="entry name" value="Protein tyrosine phosphatase superfamily"/>
    <property type="match status" value="3"/>
</dbReference>
<protein>
    <recommendedName>
        <fullName evidence="7">PTPRM</fullName>
    </recommendedName>
</protein>